<evidence type="ECO:0000313" key="1">
    <source>
        <dbReference type="EMBL" id="GBO28192.1"/>
    </source>
</evidence>
<name>A0A4Y2VU02_ARAVE</name>
<dbReference type="AlphaFoldDB" id="A0A4Y2VU02"/>
<organism evidence="1 2">
    <name type="scientific">Araneus ventricosus</name>
    <name type="common">Orbweaver spider</name>
    <name type="synonym">Epeira ventricosa</name>
    <dbReference type="NCBI Taxonomy" id="182803"/>
    <lineage>
        <taxon>Eukaryota</taxon>
        <taxon>Metazoa</taxon>
        <taxon>Ecdysozoa</taxon>
        <taxon>Arthropoda</taxon>
        <taxon>Chelicerata</taxon>
        <taxon>Arachnida</taxon>
        <taxon>Araneae</taxon>
        <taxon>Araneomorphae</taxon>
        <taxon>Entelegynae</taxon>
        <taxon>Araneoidea</taxon>
        <taxon>Araneidae</taxon>
        <taxon>Araneus</taxon>
    </lineage>
</organism>
<sequence>MIGKDWQIFLVKSKYCTDSIPKKNRPKKSGFHGVTKRRHELLETSIKKRVDINRYMTMKSELLSCPVGYLKRETHARQGNTRLSILRPDCRRCFGTTTSDQFI</sequence>
<protein>
    <submittedName>
        <fullName evidence="1">Uncharacterized protein</fullName>
    </submittedName>
</protein>
<reference evidence="1 2" key="1">
    <citation type="journal article" date="2019" name="Sci. Rep.">
        <title>Orb-weaving spider Araneus ventricosus genome elucidates the spidroin gene catalogue.</title>
        <authorList>
            <person name="Kono N."/>
            <person name="Nakamura H."/>
            <person name="Ohtoshi R."/>
            <person name="Moran D.A.P."/>
            <person name="Shinohara A."/>
            <person name="Yoshida Y."/>
            <person name="Fujiwara M."/>
            <person name="Mori M."/>
            <person name="Tomita M."/>
            <person name="Arakawa K."/>
        </authorList>
    </citation>
    <scope>NUCLEOTIDE SEQUENCE [LARGE SCALE GENOMIC DNA]</scope>
</reference>
<dbReference type="EMBL" id="BGPR01051226">
    <property type="protein sequence ID" value="GBO28192.1"/>
    <property type="molecule type" value="Genomic_DNA"/>
</dbReference>
<dbReference type="Proteomes" id="UP000499080">
    <property type="component" value="Unassembled WGS sequence"/>
</dbReference>
<keyword evidence="2" id="KW-1185">Reference proteome</keyword>
<proteinExistence type="predicted"/>
<evidence type="ECO:0000313" key="2">
    <source>
        <dbReference type="Proteomes" id="UP000499080"/>
    </source>
</evidence>
<comment type="caution">
    <text evidence="1">The sequence shown here is derived from an EMBL/GenBank/DDBJ whole genome shotgun (WGS) entry which is preliminary data.</text>
</comment>
<gene>
    <name evidence="1" type="ORF">AVEN_82362_1</name>
</gene>
<accession>A0A4Y2VU02</accession>